<keyword evidence="1" id="KW-1015">Disulfide bond</keyword>
<dbReference type="SUPFAM" id="SSF57535">
    <property type="entry name" value="Complement control module/SCR domain"/>
    <property type="match status" value="1"/>
</dbReference>
<organism evidence="3 4">
    <name type="scientific">Aplysia californica</name>
    <name type="common">California sea hare</name>
    <dbReference type="NCBI Taxonomy" id="6500"/>
    <lineage>
        <taxon>Eukaryota</taxon>
        <taxon>Metazoa</taxon>
        <taxon>Spiralia</taxon>
        <taxon>Lophotrochozoa</taxon>
        <taxon>Mollusca</taxon>
        <taxon>Gastropoda</taxon>
        <taxon>Heterobranchia</taxon>
        <taxon>Euthyneura</taxon>
        <taxon>Tectipleura</taxon>
        <taxon>Aplysiida</taxon>
        <taxon>Aplysioidea</taxon>
        <taxon>Aplysiidae</taxon>
        <taxon>Aplysia</taxon>
    </lineage>
</organism>
<dbReference type="RefSeq" id="XP_012938294.1">
    <property type="nucleotide sequence ID" value="XM_013082840.1"/>
</dbReference>
<dbReference type="CDD" id="cd00033">
    <property type="entry name" value="CCP"/>
    <property type="match status" value="1"/>
</dbReference>
<dbReference type="Gene3D" id="2.10.70.10">
    <property type="entry name" value="Complement Module, domain 1"/>
    <property type="match status" value="1"/>
</dbReference>
<dbReference type="InterPro" id="IPR000436">
    <property type="entry name" value="Sushi_SCR_CCP_dom"/>
</dbReference>
<evidence type="ECO:0000256" key="1">
    <source>
        <dbReference type="ARBA" id="ARBA00023157"/>
    </source>
</evidence>
<evidence type="ECO:0000313" key="4">
    <source>
        <dbReference type="RefSeq" id="XP_012938294.1"/>
    </source>
</evidence>
<feature type="domain" description="Sushi" evidence="2">
    <location>
        <begin position="71"/>
        <end position="119"/>
    </location>
</feature>
<name>A0ABM1A0F1_APLCA</name>
<accession>A0ABM1A0F1</accession>
<dbReference type="GeneID" id="101848044"/>
<evidence type="ECO:0000259" key="2">
    <source>
        <dbReference type="Pfam" id="PF00084"/>
    </source>
</evidence>
<sequence length="162" mass="17243">MTFATDIIELVNHSVAENSDKANPNTRAVAEYKCFEGHVVPGTTNIVHTSSCSVDEGGWNMNIIGCLPIDCGEPPFVEHAVVDITGTTYESTASYSCESPLFAIGFLNSSTCSSSGNWTVTTISGTTQKTLKIPESIPIGNTSVFVVKPNSLALSEVDITYE</sequence>
<evidence type="ECO:0000313" key="3">
    <source>
        <dbReference type="Proteomes" id="UP000694888"/>
    </source>
</evidence>
<dbReference type="InterPro" id="IPR035976">
    <property type="entry name" value="Sushi/SCR/CCP_sf"/>
</dbReference>
<keyword evidence="3" id="KW-1185">Reference proteome</keyword>
<dbReference type="Pfam" id="PF00084">
    <property type="entry name" value="Sushi"/>
    <property type="match status" value="1"/>
</dbReference>
<gene>
    <name evidence="4" type="primary">LOC101848044</name>
</gene>
<reference evidence="4" key="1">
    <citation type="submission" date="2025-08" db="UniProtKB">
        <authorList>
            <consortium name="RefSeq"/>
        </authorList>
    </citation>
    <scope>IDENTIFICATION</scope>
</reference>
<dbReference type="Proteomes" id="UP000694888">
    <property type="component" value="Unplaced"/>
</dbReference>
<protein>
    <submittedName>
        <fullName evidence="4">Sushi, von Willebrand factor type A, EGF and pentraxin domain-containing protein 1-like</fullName>
    </submittedName>
</protein>
<proteinExistence type="predicted"/>